<dbReference type="AlphaFoldDB" id="A0A286G9D4"/>
<name>A0A286G9D4_9BACT</name>
<dbReference type="Proteomes" id="UP000219452">
    <property type="component" value="Unassembled WGS sequence"/>
</dbReference>
<feature type="compositionally biased region" description="Acidic residues" evidence="1">
    <location>
        <begin position="80"/>
        <end position="98"/>
    </location>
</feature>
<gene>
    <name evidence="2" type="ORF">SAMN06269250_3796</name>
</gene>
<evidence type="ECO:0000313" key="3">
    <source>
        <dbReference type="Proteomes" id="UP000219452"/>
    </source>
</evidence>
<evidence type="ECO:0000313" key="2">
    <source>
        <dbReference type="EMBL" id="SOD92095.1"/>
    </source>
</evidence>
<feature type="region of interest" description="Disordered" evidence="1">
    <location>
        <begin position="75"/>
        <end position="98"/>
    </location>
</feature>
<keyword evidence="3" id="KW-1185">Reference proteome</keyword>
<accession>A0A286G9D4</accession>
<protein>
    <submittedName>
        <fullName evidence="2">Uncharacterized protein</fullName>
    </submittedName>
</protein>
<dbReference type="EMBL" id="OCNH01000003">
    <property type="protein sequence ID" value="SOD92095.1"/>
    <property type="molecule type" value="Genomic_DNA"/>
</dbReference>
<reference evidence="3" key="1">
    <citation type="submission" date="2017-09" db="EMBL/GenBank/DDBJ databases">
        <authorList>
            <person name="Varghese N."/>
            <person name="Submissions S."/>
        </authorList>
    </citation>
    <scope>NUCLEOTIDE SEQUENCE [LARGE SCALE GENOMIC DNA]</scope>
    <source>
        <strain evidence="3">DSM 29961</strain>
    </source>
</reference>
<organism evidence="2 3">
    <name type="scientific">Spirosoma fluviale</name>
    <dbReference type="NCBI Taxonomy" id="1597977"/>
    <lineage>
        <taxon>Bacteria</taxon>
        <taxon>Pseudomonadati</taxon>
        <taxon>Bacteroidota</taxon>
        <taxon>Cytophagia</taxon>
        <taxon>Cytophagales</taxon>
        <taxon>Cytophagaceae</taxon>
        <taxon>Spirosoma</taxon>
    </lineage>
</organism>
<dbReference type="RefSeq" id="WP_097127427.1">
    <property type="nucleotide sequence ID" value="NZ_OCNH01000003.1"/>
</dbReference>
<dbReference type="OrthoDB" id="960486at2"/>
<sequence>MENTNNSDQQRVDENSGGPLEGMSPQHTNMPENDLEEDAVVYAGLGVNNEPDSMNPGDEEASDTLLYTDTATARHATDELSNDAEPDEFIDDATDADMSDDDLDEQIIELAEEEDEGNERY</sequence>
<proteinExistence type="predicted"/>
<feature type="region of interest" description="Disordered" evidence="1">
    <location>
        <begin position="1"/>
        <end position="36"/>
    </location>
</feature>
<evidence type="ECO:0000256" key="1">
    <source>
        <dbReference type="SAM" id="MobiDB-lite"/>
    </source>
</evidence>